<accession>A0ABQ0MW35</accession>
<dbReference type="PANTHER" id="PTHR42872:SF3">
    <property type="entry name" value="PROTEIN-GLUTAMATE METHYLESTERASE_PROTEIN-GLUTAMINE GLUTAMINASE 1"/>
    <property type="match status" value="1"/>
</dbReference>
<feature type="active site" evidence="4">
    <location>
        <position position="17"/>
    </location>
</feature>
<name>A0ABQ0MW35_9GAMM</name>
<organism evidence="6 7">
    <name type="scientific">Colwellia marinimaniae</name>
    <dbReference type="NCBI Taxonomy" id="1513592"/>
    <lineage>
        <taxon>Bacteria</taxon>
        <taxon>Pseudomonadati</taxon>
        <taxon>Pseudomonadota</taxon>
        <taxon>Gammaproteobacteria</taxon>
        <taxon>Alteromonadales</taxon>
        <taxon>Colwelliaceae</taxon>
        <taxon>Colwellia</taxon>
    </lineage>
</organism>
<comment type="caution">
    <text evidence="6">The sequence shown here is derived from an EMBL/GenBank/DDBJ whole genome shotgun (WGS) entry which is preliminary data.</text>
</comment>
<evidence type="ECO:0000259" key="5">
    <source>
        <dbReference type="PROSITE" id="PS50122"/>
    </source>
</evidence>
<keyword evidence="4" id="KW-0145">Chemotaxis</keyword>
<proteinExistence type="predicted"/>
<evidence type="ECO:0000313" key="7">
    <source>
        <dbReference type="Proteomes" id="UP000197068"/>
    </source>
</evidence>
<dbReference type="RefSeq" id="WP_057179617.1">
    <property type="nucleotide sequence ID" value="NZ_BDQM01000008.1"/>
</dbReference>
<evidence type="ECO:0000256" key="4">
    <source>
        <dbReference type="PROSITE-ProRule" id="PRU00050"/>
    </source>
</evidence>
<feature type="active site" evidence="4">
    <location>
        <position position="44"/>
    </location>
</feature>
<feature type="domain" description="CheB-type methylesterase" evidence="5">
    <location>
        <begin position="10"/>
        <end position="191"/>
    </location>
</feature>
<keyword evidence="1 4" id="KW-0378">Hydrolase</keyword>
<comment type="catalytic activity">
    <reaction evidence="3">
        <text>[protein]-L-glutamate 5-O-methyl ester + H2O = L-glutamyl-[protein] + methanol + H(+)</text>
        <dbReference type="Rhea" id="RHEA:23236"/>
        <dbReference type="Rhea" id="RHEA-COMP:10208"/>
        <dbReference type="Rhea" id="RHEA-COMP:10311"/>
        <dbReference type="ChEBI" id="CHEBI:15377"/>
        <dbReference type="ChEBI" id="CHEBI:15378"/>
        <dbReference type="ChEBI" id="CHEBI:17790"/>
        <dbReference type="ChEBI" id="CHEBI:29973"/>
        <dbReference type="ChEBI" id="CHEBI:82795"/>
        <dbReference type="EC" id="3.1.1.61"/>
    </reaction>
</comment>
<dbReference type="PROSITE" id="PS50122">
    <property type="entry name" value="CHEB"/>
    <property type="match status" value="1"/>
</dbReference>
<dbReference type="InterPro" id="IPR035909">
    <property type="entry name" value="CheB_C"/>
</dbReference>
<dbReference type="CDD" id="cd16433">
    <property type="entry name" value="CheB"/>
    <property type="match status" value="1"/>
</dbReference>
<dbReference type="Pfam" id="PF01339">
    <property type="entry name" value="CheB_methylest"/>
    <property type="match status" value="1"/>
</dbReference>
<evidence type="ECO:0000313" key="6">
    <source>
        <dbReference type="EMBL" id="GAW95831.1"/>
    </source>
</evidence>
<dbReference type="InterPro" id="IPR000673">
    <property type="entry name" value="Sig_transdc_resp-reg_Me-estase"/>
</dbReference>
<reference evidence="6 7" key="1">
    <citation type="submission" date="2017-06" db="EMBL/GenBank/DDBJ databases">
        <title>Whole Genome Sequences of Colwellia marinimaniae MTCD1.</title>
        <authorList>
            <person name="Kusumoto H."/>
            <person name="Inoue M."/>
            <person name="Tanikawa K."/>
            <person name="Maeji H."/>
            <person name="Cameron J.H."/>
            <person name="Bartlett D.H."/>
        </authorList>
    </citation>
    <scope>NUCLEOTIDE SEQUENCE [LARGE SCALE GENOMIC DNA]</scope>
    <source>
        <strain evidence="6 7">MTCD1</strain>
    </source>
</reference>
<dbReference type="EMBL" id="BDQM01000008">
    <property type="protein sequence ID" value="GAW95831.1"/>
    <property type="molecule type" value="Genomic_DNA"/>
</dbReference>
<gene>
    <name evidence="6" type="ORF">MTCD1_01434</name>
</gene>
<feature type="active site" evidence="4">
    <location>
        <position position="143"/>
    </location>
</feature>
<evidence type="ECO:0000256" key="2">
    <source>
        <dbReference type="ARBA" id="ARBA00039140"/>
    </source>
</evidence>
<dbReference type="SUPFAM" id="SSF52738">
    <property type="entry name" value="Methylesterase CheB, C-terminal domain"/>
    <property type="match status" value="1"/>
</dbReference>
<sequence length="203" mass="21830">MAANNNALYQALVIGVSAGGLNALHKILPKLPINFPLAIIVLQHRGEIVFEGASHNDFLISYFNNDCAMPVKEAMLGAKIKPGNIYIAPAKYHLLIEKSKIFALSLEPPVNFALPSIDVLFDSASACYKNQLIGLILTGASSDGSIGLKNISDRAGLTLVQAPRTAEVDFMPKAAIYLHTVDHILPLNDIAPFLCHLMQGDKG</sequence>
<evidence type="ECO:0000256" key="1">
    <source>
        <dbReference type="ARBA" id="ARBA00022801"/>
    </source>
</evidence>
<protein>
    <recommendedName>
        <fullName evidence="2">protein-glutamate methylesterase</fullName>
        <ecNumber evidence="2">3.1.1.61</ecNumber>
    </recommendedName>
</protein>
<evidence type="ECO:0000256" key="3">
    <source>
        <dbReference type="ARBA" id="ARBA00048267"/>
    </source>
</evidence>
<keyword evidence="7" id="KW-1185">Reference proteome</keyword>
<dbReference type="Gene3D" id="3.40.50.180">
    <property type="entry name" value="Methylesterase CheB, C-terminal domain"/>
    <property type="match status" value="1"/>
</dbReference>
<dbReference type="PANTHER" id="PTHR42872">
    <property type="entry name" value="PROTEIN-GLUTAMATE METHYLESTERASE/PROTEIN-GLUTAMINE GLUTAMINASE"/>
    <property type="match status" value="1"/>
</dbReference>
<dbReference type="Proteomes" id="UP000197068">
    <property type="component" value="Unassembled WGS sequence"/>
</dbReference>
<dbReference type="EC" id="3.1.1.61" evidence="2"/>